<reference evidence="2 3" key="1">
    <citation type="journal article" date="2017" name="Nat. Ecol. Evol.">
        <title>Scallop genome provides insights into evolution of bilaterian karyotype and development.</title>
        <authorList>
            <person name="Wang S."/>
            <person name="Zhang J."/>
            <person name="Jiao W."/>
            <person name="Li J."/>
            <person name="Xun X."/>
            <person name="Sun Y."/>
            <person name="Guo X."/>
            <person name="Huan P."/>
            <person name="Dong B."/>
            <person name="Zhang L."/>
            <person name="Hu X."/>
            <person name="Sun X."/>
            <person name="Wang J."/>
            <person name="Zhao C."/>
            <person name="Wang Y."/>
            <person name="Wang D."/>
            <person name="Huang X."/>
            <person name="Wang R."/>
            <person name="Lv J."/>
            <person name="Li Y."/>
            <person name="Zhang Z."/>
            <person name="Liu B."/>
            <person name="Lu W."/>
            <person name="Hui Y."/>
            <person name="Liang J."/>
            <person name="Zhou Z."/>
            <person name="Hou R."/>
            <person name="Li X."/>
            <person name="Liu Y."/>
            <person name="Li H."/>
            <person name="Ning X."/>
            <person name="Lin Y."/>
            <person name="Zhao L."/>
            <person name="Xing Q."/>
            <person name="Dou J."/>
            <person name="Li Y."/>
            <person name="Mao J."/>
            <person name="Guo H."/>
            <person name="Dou H."/>
            <person name="Li T."/>
            <person name="Mu C."/>
            <person name="Jiang W."/>
            <person name="Fu Q."/>
            <person name="Fu X."/>
            <person name="Miao Y."/>
            <person name="Liu J."/>
            <person name="Yu Q."/>
            <person name="Li R."/>
            <person name="Liao H."/>
            <person name="Li X."/>
            <person name="Kong Y."/>
            <person name="Jiang Z."/>
            <person name="Chourrout D."/>
            <person name="Li R."/>
            <person name="Bao Z."/>
        </authorList>
    </citation>
    <scope>NUCLEOTIDE SEQUENCE [LARGE SCALE GENOMIC DNA]</scope>
    <source>
        <strain evidence="2 3">PY_sf001</strain>
    </source>
</reference>
<organism evidence="2 3">
    <name type="scientific">Mizuhopecten yessoensis</name>
    <name type="common">Japanese scallop</name>
    <name type="synonym">Patinopecten yessoensis</name>
    <dbReference type="NCBI Taxonomy" id="6573"/>
    <lineage>
        <taxon>Eukaryota</taxon>
        <taxon>Metazoa</taxon>
        <taxon>Spiralia</taxon>
        <taxon>Lophotrochozoa</taxon>
        <taxon>Mollusca</taxon>
        <taxon>Bivalvia</taxon>
        <taxon>Autobranchia</taxon>
        <taxon>Pteriomorphia</taxon>
        <taxon>Pectinida</taxon>
        <taxon>Pectinoidea</taxon>
        <taxon>Pectinidae</taxon>
        <taxon>Mizuhopecten</taxon>
    </lineage>
</organism>
<dbReference type="GO" id="GO:0032483">
    <property type="term" value="P:regulation of Rab protein signal transduction"/>
    <property type="evidence" value="ECO:0007669"/>
    <property type="project" value="TreeGrafter"/>
</dbReference>
<dbReference type="OrthoDB" id="6019893at2759"/>
<dbReference type="PANTHER" id="PTHR12296:SF21">
    <property type="entry name" value="DENN DOMAIN-CONTAINING PROTEIN 3"/>
    <property type="match status" value="1"/>
</dbReference>
<name>A0A210PPT7_MIZYE</name>
<dbReference type="InterPro" id="IPR037516">
    <property type="entry name" value="Tripartite_DENN"/>
</dbReference>
<proteinExistence type="predicted"/>
<protein>
    <submittedName>
        <fullName evidence="2">DENN domain-containing protein 3</fullName>
    </submittedName>
</protein>
<evidence type="ECO:0000313" key="3">
    <source>
        <dbReference type="Proteomes" id="UP000242188"/>
    </source>
</evidence>
<dbReference type="PANTHER" id="PTHR12296">
    <property type="entry name" value="DENN DOMAIN-CONTAINING PROTEIN 4"/>
    <property type="match status" value="1"/>
</dbReference>
<dbReference type="Gene3D" id="3.40.50.11500">
    <property type="match status" value="1"/>
</dbReference>
<dbReference type="InterPro" id="IPR051696">
    <property type="entry name" value="DENN_Domain_GEFs"/>
</dbReference>
<evidence type="ECO:0000313" key="2">
    <source>
        <dbReference type="EMBL" id="OWF38493.1"/>
    </source>
</evidence>
<dbReference type="InterPro" id="IPR015943">
    <property type="entry name" value="WD40/YVTN_repeat-like_dom_sf"/>
</dbReference>
<comment type="caution">
    <text evidence="2">The sequence shown here is derived from an EMBL/GenBank/DDBJ whole genome shotgun (WGS) entry which is preliminary data.</text>
</comment>
<feature type="domain" description="UDENN" evidence="1">
    <location>
        <begin position="126"/>
        <end position="560"/>
    </location>
</feature>
<dbReference type="GO" id="GO:0031410">
    <property type="term" value="C:cytoplasmic vesicle"/>
    <property type="evidence" value="ECO:0007669"/>
    <property type="project" value="TreeGrafter"/>
</dbReference>
<dbReference type="Pfam" id="PF23748">
    <property type="entry name" value="Beta-prop_LRRK2"/>
    <property type="match status" value="1"/>
</dbReference>
<dbReference type="GO" id="GO:0005085">
    <property type="term" value="F:guanyl-nucleotide exchange factor activity"/>
    <property type="evidence" value="ECO:0007669"/>
    <property type="project" value="UniProtKB-ARBA"/>
</dbReference>
<accession>A0A210PPT7</accession>
<dbReference type="InterPro" id="IPR011047">
    <property type="entry name" value="Quinoprotein_ADH-like_sf"/>
</dbReference>
<gene>
    <name evidence="2" type="ORF">KP79_PYT12169</name>
</gene>
<dbReference type="SUPFAM" id="SSF50998">
    <property type="entry name" value="Quinoprotein alcohol dehydrogenase-like"/>
    <property type="match status" value="1"/>
</dbReference>
<dbReference type="SMART" id="SM00799">
    <property type="entry name" value="DENN"/>
    <property type="match status" value="1"/>
</dbReference>
<dbReference type="Pfam" id="PF03456">
    <property type="entry name" value="uDENN"/>
    <property type="match status" value="1"/>
</dbReference>
<dbReference type="InterPro" id="IPR057977">
    <property type="entry name" value="TPR_DENND3"/>
</dbReference>
<dbReference type="Proteomes" id="UP000242188">
    <property type="component" value="Unassembled WGS sequence"/>
</dbReference>
<dbReference type="InterPro" id="IPR043153">
    <property type="entry name" value="DENN_C"/>
</dbReference>
<keyword evidence="3" id="KW-1185">Reference proteome</keyword>
<dbReference type="Pfam" id="PF25570">
    <property type="entry name" value="TPR_DENND3"/>
    <property type="match status" value="1"/>
</dbReference>
<dbReference type="SMART" id="SM00320">
    <property type="entry name" value="WD40"/>
    <property type="match status" value="2"/>
</dbReference>
<dbReference type="EMBL" id="NEDP02005565">
    <property type="protein sequence ID" value="OWF38493.1"/>
    <property type="molecule type" value="Genomic_DNA"/>
</dbReference>
<dbReference type="InterPro" id="IPR001194">
    <property type="entry name" value="cDENN_dom"/>
</dbReference>
<dbReference type="InterPro" id="IPR001680">
    <property type="entry name" value="WD40_rpt"/>
</dbReference>
<dbReference type="Gene3D" id="2.130.10.10">
    <property type="entry name" value="YVTN repeat-like/Quinoprotein amine dehydrogenase"/>
    <property type="match status" value="1"/>
</dbReference>
<sequence length="1296" mass="147880">MSDQIMPESSPVRIHNSLAELFILVGLDDNTTLIPAHKSDSGNDDILENLYMQDYEPQVLTALSATTMMHFFPFPRQDMEYPSINLKEAFYCSNTDSSSSQSGRFFKRNAQQGKQLRTQSVSPASVTRLMSIRWPQGGGRTMNAAHSQCSFSNLDFPVSEEVIKSITTFCFPDNMKIYATEPESFAHFLVLTDMSGVKSYATCLTFCRPFIVEKDDQDYVYMTLDTTNEPLTAGQYRSFIPHCGIFISKFPYFSTTKDIMSYMVSLITKKPDDMLAYIKEFSHTLTLTPVPPAGPVAVEICCDKQTFTIYPPEKADKPVINIPLHLVFISFHDDQILQVLAALFMEERIVFLSSSYALLTTISESFLSFLLPFRWRFTYVPVLSLKALDLLDAPGTFIMGCHLKHRSLVEQVEGLVVVNIDEGTVVVNPTHMTSDLHHIPAIPEEPATSFRKVCKRARVFFELEDVQRPTCHDVSEEKKIQETRIRRLNRVIEDGCLELMVNLFRGVVLEVRPEHHSFNKQLFVESQGKNAEDKLFYEEVLKKDMFKSFLDDRLQEKTDYWTEFERKTRQFIKQASVGHIRISNVHPRKPLIKQVSLSRIHENPYEKPLVIVRLSQNNSSSRYVTSCITSLKMTFKTSMAYQERASYLYLTAVFKFAEHDHIGALKDIITLAAIDWNLLPKKLVHEIHNLLTAQEKQTLENVQGYTNIIETLKEENQSMDSTIRRYHNHNDIINIPDYDLPFEMFRKYVSLYEMTQDSDTIQRLFHALNGMAPKTHLDHETFQAFCLCWQENHEQCITVMEERNLQINESVLKVSSLCKTDFGTGRVVLTDKRLLFMRDASKKLKEIVKLRDIQLLEKVQLHSFLSNADALRIHRRVSGKVEQDKFTVWLKDERNHFTLLIQEMWAGKVISEATKDIVVVQQAAQNVLLVDTTIRSGEVESCSHNATVESSADNLCCYIRAMERGEHLLSVATKEALQNKLDPNFGEPERTSIQALLYTPGDTETHLSPKLWCGLVNAKIRVFDGISWTLEKEFVQAKKSLSCLTAVGKKQVWVGSFEICIIETETIQSKCILSDHREFVIDIIAVDDSRYVYSASVNGVIIRWYVKGLTVANRIALDMSGGETLRRLQYAQGFLWCGVWKSIWQISKAGEVLAKFSFDVPKSVITVQPVEMECFHIMPNGQIWAGCRRDGTIAILDANNGGKIIEIIKLQSTRGISIMVKLKNRMWVGTKSGIIYVVDIETRKTNKHLKAHCDAVRALCCAEERYIISGAGSSDGKIAIWSPTDTRSESGRFLLE</sequence>
<dbReference type="Pfam" id="PF02141">
    <property type="entry name" value="DENN"/>
    <property type="match status" value="1"/>
</dbReference>
<dbReference type="InterPro" id="IPR005113">
    <property type="entry name" value="uDENN_dom"/>
</dbReference>
<dbReference type="PROSITE" id="PS50211">
    <property type="entry name" value="DENN"/>
    <property type="match status" value="1"/>
</dbReference>
<dbReference type="Gene3D" id="3.30.450.200">
    <property type="match status" value="1"/>
</dbReference>
<dbReference type="STRING" id="6573.A0A210PPT7"/>
<dbReference type="InterPro" id="IPR056602">
    <property type="entry name" value="Beta-prop_LRRK2"/>
</dbReference>
<evidence type="ECO:0000259" key="1">
    <source>
        <dbReference type="PROSITE" id="PS50211"/>
    </source>
</evidence>